<dbReference type="PANTHER" id="PTHR33937">
    <property type="entry name" value="IRON-MOLYBDENUM PROTEIN-RELATED-RELATED"/>
    <property type="match status" value="1"/>
</dbReference>
<evidence type="ECO:0000313" key="2">
    <source>
        <dbReference type="EMBL" id="MEJ8543196.1"/>
    </source>
</evidence>
<proteinExistence type="predicted"/>
<dbReference type="RefSeq" id="WP_074359681.1">
    <property type="nucleotide sequence ID" value="NZ_JAXUHJ010000010.1"/>
</dbReference>
<dbReference type="EMBL" id="JAXUHJ010000010">
    <property type="protein sequence ID" value="MEJ8543196.1"/>
    <property type="molecule type" value="Genomic_DNA"/>
</dbReference>
<accession>A0ABU8TVV6</accession>
<dbReference type="Gene3D" id="3.30.420.130">
    <property type="entry name" value="Dinitrogenase iron-molybdenum cofactor biosynthesis domain"/>
    <property type="match status" value="1"/>
</dbReference>
<dbReference type="InterPro" id="IPR051840">
    <property type="entry name" value="NifX/NifY_domain"/>
</dbReference>
<reference evidence="2 3" key="1">
    <citation type="submission" date="2023-12" db="EMBL/GenBank/DDBJ databases">
        <title>Phenotypic and Genomic Characterization of Methanothermobacter wolfeii Strain BSEL, a CO2-Capturing Archaeon with Minimal Nutrient Requirements.</title>
        <authorList>
            <person name="Ale Enriquez F."/>
            <person name="Ahring B.K."/>
        </authorList>
    </citation>
    <scope>NUCLEOTIDE SEQUENCE [LARGE SCALE GENOMIC DNA]</scope>
    <source>
        <strain evidence="2 3">BSEL-1</strain>
    </source>
</reference>
<dbReference type="SUPFAM" id="SSF53146">
    <property type="entry name" value="Nitrogenase accessory factor-like"/>
    <property type="match status" value="1"/>
</dbReference>
<dbReference type="InterPro" id="IPR003731">
    <property type="entry name" value="Di-Nase_FeMo-co_biosynth"/>
</dbReference>
<keyword evidence="3" id="KW-1185">Reference proteome</keyword>
<protein>
    <submittedName>
        <fullName evidence="2">NifB/NifX family molybdenum-iron cluster-binding protein</fullName>
    </submittedName>
</protein>
<evidence type="ECO:0000313" key="3">
    <source>
        <dbReference type="Proteomes" id="UP001369247"/>
    </source>
</evidence>
<comment type="caution">
    <text evidence="2">The sequence shown here is derived from an EMBL/GenBank/DDBJ whole genome shotgun (WGS) entry which is preliminary data.</text>
</comment>
<feature type="domain" description="Dinitrogenase iron-molybdenum cofactor biosynthesis" evidence="1">
    <location>
        <begin position="10"/>
        <end position="99"/>
    </location>
</feature>
<dbReference type="Pfam" id="PF02579">
    <property type="entry name" value="Nitro_FeMo-Co"/>
    <property type="match status" value="1"/>
</dbReference>
<dbReference type="InterPro" id="IPR036105">
    <property type="entry name" value="DiNase_FeMo-co_biosyn_sf"/>
</dbReference>
<gene>
    <name evidence="2" type="ORF">U2150_06810</name>
</gene>
<organism evidence="2 3">
    <name type="scientific">Methanothermobacter wolfeii</name>
    <name type="common">Methanobacterium wolfei</name>
    <dbReference type="NCBI Taxonomy" id="145261"/>
    <lineage>
        <taxon>Archaea</taxon>
        <taxon>Methanobacteriati</taxon>
        <taxon>Methanobacteriota</taxon>
        <taxon>Methanomada group</taxon>
        <taxon>Methanobacteria</taxon>
        <taxon>Methanobacteriales</taxon>
        <taxon>Methanobacteriaceae</taxon>
        <taxon>Methanothermobacter</taxon>
    </lineage>
</organism>
<dbReference type="PANTHER" id="PTHR33937:SF1">
    <property type="entry name" value="IRON-MOLIBDENUM COFACTOR PROCESSING PROTEIN"/>
    <property type="match status" value="1"/>
</dbReference>
<name>A0ABU8TVV6_METWO</name>
<evidence type="ECO:0000259" key="1">
    <source>
        <dbReference type="Pfam" id="PF02579"/>
    </source>
</evidence>
<sequence length="108" mass="12064">MRIAVASSNGREVDLHFGMASRFLIYEYRGGELTLLEERTIDIDEDKRHQWRKVLDALKDCDTVIAVQAGLKARVGIEEAGLKFVAGEGPVEDVIGGYIRHLEFMGSL</sequence>
<dbReference type="Proteomes" id="UP001369247">
    <property type="component" value="Unassembled WGS sequence"/>
</dbReference>